<dbReference type="EMBL" id="MELK01000019">
    <property type="protein sequence ID" value="OFW58994.1"/>
    <property type="molecule type" value="Genomic_DNA"/>
</dbReference>
<dbReference type="SUPFAM" id="SSF52402">
    <property type="entry name" value="Adenine nucleotide alpha hydrolases-like"/>
    <property type="match status" value="1"/>
</dbReference>
<evidence type="ECO:0000256" key="7">
    <source>
        <dbReference type="ARBA" id="ARBA00048539"/>
    </source>
</evidence>
<dbReference type="PANTHER" id="PTHR43033:SF1">
    <property type="entry name" value="TRNA(ILE)-LYSIDINE SYNTHASE-RELATED"/>
    <property type="match status" value="1"/>
</dbReference>
<dbReference type="InterPro" id="IPR012795">
    <property type="entry name" value="tRNA_Ile_lys_synt_N"/>
</dbReference>
<sequence>MRWERERFKVIHRLQETIRHWDMLKPGHTVILAVSGGRDSLVLLDAMCNLAPDLAIDIKVVHIDHGLRPESAEDADFVREAAGHYGLPLSIEKVNITREANERDLSPEEAARKARYEVFERELSRSGSDCLATGHTADDRAETLLLRMISGAGPSGLASIAPVRRPYIRPLIDVWRSEVDAYVPYLPFTPRDDPSNRDLSIPRNRIRHELLPLLEAHYNPSVKKALIRDASLLASFVEMINPSIQEAMERDLSRSDADITIDIESLKTRPLAVQRQVIMNVLERLGVEQDFDLIEGIRLKLMHGAGNPQLRLSPELTARKVYDVLLIGPHRGENPIEGTWSIPAEGLYFLEDASLRLKLTLNTYRGEDPKKCSSGETSICLDADKLLFPLTLRGILPGDRFHPLGAAGTRKVQDFLVDIKHPRQERSRVLALESEGKIAWLLGLRMDDRFKIEAGTRRIIKIEFLRG</sequence>
<dbReference type="InterPro" id="IPR012796">
    <property type="entry name" value="Lysidine-tRNA-synth_C"/>
</dbReference>
<evidence type="ECO:0000313" key="11">
    <source>
        <dbReference type="Proteomes" id="UP000177876"/>
    </source>
</evidence>
<dbReference type="AlphaFoldDB" id="A0A1F2WQ50"/>
<dbReference type="CDD" id="cd01992">
    <property type="entry name" value="TilS_N"/>
    <property type="match status" value="1"/>
</dbReference>
<keyword evidence="6 8" id="KW-0067">ATP-binding</keyword>
<dbReference type="GO" id="GO:0005737">
    <property type="term" value="C:cytoplasm"/>
    <property type="evidence" value="ECO:0007669"/>
    <property type="project" value="UniProtKB-SubCell"/>
</dbReference>
<evidence type="ECO:0000256" key="5">
    <source>
        <dbReference type="ARBA" id="ARBA00022741"/>
    </source>
</evidence>
<evidence type="ECO:0000256" key="3">
    <source>
        <dbReference type="ARBA" id="ARBA00022598"/>
    </source>
</evidence>
<dbReference type="InterPro" id="IPR014729">
    <property type="entry name" value="Rossmann-like_a/b/a_fold"/>
</dbReference>
<dbReference type="NCBIfam" id="TIGR02432">
    <property type="entry name" value="lysidine_TilS_N"/>
    <property type="match status" value="1"/>
</dbReference>
<keyword evidence="4 8" id="KW-0819">tRNA processing</keyword>
<dbReference type="Proteomes" id="UP000177876">
    <property type="component" value="Unassembled WGS sequence"/>
</dbReference>
<comment type="caution">
    <text evidence="10">The sequence shown here is derived from an EMBL/GenBank/DDBJ whole genome shotgun (WGS) entry which is preliminary data.</text>
</comment>
<evidence type="ECO:0000259" key="9">
    <source>
        <dbReference type="SMART" id="SM00977"/>
    </source>
</evidence>
<evidence type="ECO:0000256" key="4">
    <source>
        <dbReference type="ARBA" id="ARBA00022694"/>
    </source>
</evidence>
<evidence type="ECO:0000313" key="10">
    <source>
        <dbReference type="EMBL" id="OFW58994.1"/>
    </source>
</evidence>
<dbReference type="Gene3D" id="3.40.50.620">
    <property type="entry name" value="HUPs"/>
    <property type="match status" value="1"/>
</dbReference>
<dbReference type="GO" id="GO:0005524">
    <property type="term" value="F:ATP binding"/>
    <property type="evidence" value="ECO:0007669"/>
    <property type="project" value="UniProtKB-UniRule"/>
</dbReference>
<organism evidence="10 11">
    <name type="scientific">Candidatus Solincola sediminis</name>
    <dbReference type="NCBI Taxonomy" id="1797199"/>
    <lineage>
        <taxon>Bacteria</taxon>
        <taxon>Bacillati</taxon>
        <taxon>Actinomycetota</taxon>
        <taxon>Candidatus Geothermincolia</taxon>
        <taxon>Candidatus Geothermincolales</taxon>
        <taxon>Candidatus Geothermincolaceae</taxon>
        <taxon>Candidatus Solincola</taxon>
    </lineage>
</organism>
<dbReference type="SUPFAM" id="SSF82829">
    <property type="entry name" value="MesJ substrate recognition domain-like"/>
    <property type="match status" value="1"/>
</dbReference>
<evidence type="ECO:0000256" key="1">
    <source>
        <dbReference type="ARBA" id="ARBA00004496"/>
    </source>
</evidence>
<comment type="subcellular location">
    <subcellularLocation>
        <location evidence="1 8">Cytoplasm</location>
    </subcellularLocation>
</comment>
<dbReference type="InterPro" id="IPR011063">
    <property type="entry name" value="TilS/TtcA_N"/>
</dbReference>
<dbReference type="NCBIfam" id="TIGR02433">
    <property type="entry name" value="lysidine_TilS_C"/>
    <property type="match status" value="1"/>
</dbReference>
<reference evidence="10 11" key="1">
    <citation type="journal article" date="2016" name="Nat. Commun.">
        <title>Thousands of microbial genomes shed light on interconnected biogeochemical processes in an aquifer system.</title>
        <authorList>
            <person name="Anantharaman K."/>
            <person name="Brown C.T."/>
            <person name="Hug L.A."/>
            <person name="Sharon I."/>
            <person name="Castelle C.J."/>
            <person name="Probst A.J."/>
            <person name="Thomas B.C."/>
            <person name="Singh A."/>
            <person name="Wilkins M.J."/>
            <person name="Karaoz U."/>
            <person name="Brodie E.L."/>
            <person name="Williams K.H."/>
            <person name="Hubbard S.S."/>
            <person name="Banfield J.F."/>
        </authorList>
    </citation>
    <scope>NUCLEOTIDE SEQUENCE [LARGE SCALE GENOMIC DNA]</scope>
</reference>
<comment type="similarity">
    <text evidence="8">Belongs to the tRNA(Ile)-lysidine synthase family.</text>
</comment>
<comment type="function">
    <text evidence="8">Ligates lysine onto the cytidine present at position 34 of the AUA codon-specific tRNA(Ile) that contains the anticodon CAU, in an ATP-dependent manner. Cytidine is converted to lysidine, thus changing the amino acid specificity of the tRNA from methionine to isoleucine.</text>
</comment>
<dbReference type="EC" id="6.3.4.19" evidence="8"/>
<dbReference type="HAMAP" id="MF_01161">
    <property type="entry name" value="tRNA_Ile_lys_synt"/>
    <property type="match status" value="1"/>
</dbReference>
<dbReference type="GO" id="GO:0032267">
    <property type="term" value="F:tRNA(Ile)-lysidine synthase activity"/>
    <property type="evidence" value="ECO:0007669"/>
    <property type="project" value="UniProtKB-EC"/>
</dbReference>
<dbReference type="Pfam" id="PF01171">
    <property type="entry name" value="ATP_bind_3"/>
    <property type="match status" value="1"/>
</dbReference>
<comment type="catalytic activity">
    <reaction evidence="7 8">
        <text>cytidine(34) in tRNA(Ile2) + L-lysine + ATP = lysidine(34) in tRNA(Ile2) + AMP + diphosphate + H(+)</text>
        <dbReference type="Rhea" id="RHEA:43744"/>
        <dbReference type="Rhea" id="RHEA-COMP:10625"/>
        <dbReference type="Rhea" id="RHEA-COMP:10670"/>
        <dbReference type="ChEBI" id="CHEBI:15378"/>
        <dbReference type="ChEBI" id="CHEBI:30616"/>
        <dbReference type="ChEBI" id="CHEBI:32551"/>
        <dbReference type="ChEBI" id="CHEBI:33019"/>
        <dbReference type="ChEBI" id="CHEBI:82748"/>
        <dbReference type="ChEBI" id="CHEBI:83665"/>
        <dbReference type="ChEBI" id="CHEBI:456215"/>
        <dbReference type="EC" id="6.3.4.19"/>
    </reaction>
</comment>
<keyword evidence="2 8" id="KW-0963">Cytoplasm</keyword>
<comment type="domain">
    <text evidence="8">The N-terminal region contains the highly conserved SGGXDS motif, predicted to be a P-loop motif involved in ATP binding.</text>
</comment>
<keyword evidence="5 8" id="KW-0547">Nucleotide-binding</keyword>
<gene>
    <name evidence="8" type="primary">tilS</name>
    <name evidence="10" type="ORF">A2Y75_00480</name>
</gene>
<feature type="binding site" evidence="8">
    <location>
        <begin position="35"/>
        <end position="40"/>
    </location>
    <ligand>
        <name>ATP</name>
        <dbReference type="ChEBI" id="CHEBI:30616"/>
    </ligand>
</feature>
<evidence type="ECO:0000256" key="6">
    <source>
        <dbReference type="ARBA" id="ARBA00022840"/>
    </source>
</evidence>
<dbReference type="Pfam" id="PF11734">
    <property type="entry name" value="TilS_C"/>
    <property type="match status" value="1"/>
</dbReference>
<name>A0A1F2WQ50_9ACTN</name>
<dbReference type="PANTHER" id="PTHR43033">
    <property type="entry name" value="TRNA(ILE)-LYSIDINE SYNTHASE-RELATED"/>
    <property type="match status" value="1"/>
</dbReference>
<dbReference type="SUPFAM" id="SSF56037">
    <property type="entry name" value="PheT/TilS domain"/>
    <property type="match status" value="1"/>
</dbReference>
<feature type="domain" description="Lysidine-tRNA(Ile) synthetase C-terminal" evidence="9">
    <location>
        <begin position="390"/>
        <end position="462"/>
    </location>
</feature>
<dbReference type="GO" id="GO:0006400">
    <property type="term" value="P:tRNA modification"/>
    <property type="evidence" value="ECO:0007669"/>
    <property type="project" value="UniProtKB-UniRule"/>
</dbReference>
<dbReference type="STRING" id="1797197.A2Y75_00480"/>
<evidence type="ECO:0000256" key="2">
    <source>
        <dbReference type="ARBA" id="ARBA00022490"/>
    </source>
</evidence>
<accession>A0A1F2WQ50</accession>
<dbReference type="SMART" id="SM00977">
    <property type="entry name" value="TilS_C"/>
    <property type="match status" value="1"/>
</dbReference>
<keyword evidence="3 8" id="KW-0436">Ligase</keyword>
<evidence type="ECO:0000256" key="8">
    <source>
        <dbReference type="HAMAP-Rule" id="MF_01161"/>
    </source>
</evidence>
<dbReference type="InterPro" id="IPR012094">
    <property type="entry name" value="tRNA_Ile_lys_synt"/>
</dbReference>
<proteinExistence type="inferred from homology"/>
<protein>
    <recommendedName>
        <fullName evidence="8">tRNA(Ile)-lysidine synthase</fullName>
        <ecNumber evidence="8">6.3.4.19</ecNumber>
    </recommendedName>
    <alternativeName>
        <fullName evidence="8">tRNA(Ile)-2-lysyl-cytidine synthase</fullName>
    </alternativeName>
    <alternativeName>
        <fullName evidence="8">tRNA(Ile)-lysidine synthetase</fullName>
    </alternativeName>
</protein>